<dbReference type="Gene3D" id="3.30.300.30">
    <property type="match status" value="1"/>
</dbReference>
<organism evidence="2 3">
    <name type="scientific">Sphingomonas adhaesiva</name>
    <dbReference type="NCBI Taxonomy" id="28212"/>
    <lineage>
        <taxon>Bacteria</taxon>
        <taxon>Pseudomonadati</taxon>
        <taxon>Pseudomonadota</taxon>
        <taxon>Alphaproteobacteria</taxon>
        <taxon>Sphingomonadales</taxon>
        <taxon>Sphingomonadaceae</taxon>
        <taxon>Sphingomonas</taxon>
    </lineage>
</organism>
<name>A0A2A4IBE3_9SPHN</name>
<accession>A0A2A4IBE3</accession>
<dbReference type="SUPFAM" id="SSF56801">
    <property type="entry name" value="Acetyl-CoA synthetase-like"/>
    <property type="match status" value="1"/>
</dbReference>
<dbReference type="EMBL" id="NWVC01000001">
    <property type="protein sequence ID" value="PCG15805.1"/>
    <property type="molecule type" value="Genomic_DNA"/>
</dbReference>
<keyword evidence="3" id="KW-1185">Reference proteome</keyword>
<reference evidence="2 3" key="1">
    <citation type="submission" date="2017-09" db="EMBL/GenBank/DDBJ databases">
        <title>Sphingomonas adhaesiva DSM 7418, whole genome shotgun sequence.</title>
        <authorList>
            <person name="Feng G."/>
            <person name="Zhu H."/>
        </authorList>
    </citation>
    <scope>NUCLEOTIDE SEQUENCE [LARGE SCALE GENOMIC DNA]</scope>
    <source>
        <strain evidence="2 3">DSM 7418</strain>
    </source>
</reference>
<evidence type="ECO:0000259" key="1">
    <source>
        <dbReference type="Pfam" id="PF13193"/>
    </source>
</evidence>
<comment type="caution">
    <text evidence="2">The sequence shown here is derived from an EMBL/GenBank/DDBJ whole genome shotgun (WGS) entry which is preliminary data.</text>
</comment>
<sequence>MVPFLAKDDGEDKCIRLNMPPGARTRRRSSWRRVETDSATVISTSARMRAREMDEMVLAVVQPAPGVVADAALAEELRAFARRELGGVEPPNRVDFVTDLPREPTGKLVKRKLPDRYVT</sequence>
<evidence type="ECO:0000313" key="2">
    <source>
        <dbReference type="EMBL" id="PCG15805.1"/>
    </source>
</evidence>
<gene>
    <name evidence="2" type="ORF">COA07_02190</name>
</gene>
<protein>
    <recommendedName>
        <fullName evidence="1">AMP-binding enzyme C-terminal domain-containing protein</fullName>
    </recommendedName>
</protein>
<evidence type="ECO:0000313" key="3">
    <source>
        <dbReference type="Proteomes" id="UP000218323"/>
    </source>
</evidence>
<feature type="domain" description="AMP-binding enzyme C-terminal" evidence="1">
    <location>
        <begin position="55"/>
        <end position="107"/>
    </location>
</feature>
<dbReference type="AlphaFoldDB" id="A0A2A4IBE3"/>
<dbReference type="Pfam" id="PF13193">
    <property type="entry name" value="AMP-binding_C"/>
    <property type="match status" value="1"/>
</dbReference>
<proteinExistence type="predicted"/>
<dbReference type="InterPro" id="IPR045851">
    <property type="entry name" value="AMP-bd_C_sf"/>
</dbReference>
<dbReference type="InterPro" id="IPR025110">
    <property type="entry name" value="AMP-bd_C"/>
</dbReference>
<dbReference type="Proteomes" id="UP000218323">
    <property type="component" value="Unassembled WGS sequence"/>
</dbReference>